<dbReference type="Pfam" id="PF03732">
    <property type="entry name" value="Retrotrans_gag"/>
    <property type="match status" value="1"/>
</dbReference>
<evidence type="ECO:0000256" key="1">
    <source>
        <dbReference type="SAM" id="Coils"/>
    </source>
</evidence>
<feature type="compositionally biased region" description="Basic and acidic residues" evidence="2">
    <location>
        <begin position="678"/>
        <end position="699"/>
    </location>
</feature>
<sequence>MNMEDRMATMEANHQVLQDKLEKLEKDLKEEITQAQQNTVSQIALMLGLPDPRRGKRIEESIPVGDSPYLPEKTSQQDREQSGMGTSRTKVQFNTDPVEINSGTTHRHDPGMEIPNFDEVEDKSKIERKLEDRCEKLEELVRSMQNAATFGGIDAKELSLVSDLVIPPKFKVPEFEKFTGTTCPSAHLTMYCRKMSLYLDNEKLLIHCFQDSLVGSAARWYTQLSQAHIKTWRDLSKAFLEQYKHVSDMVPSRTVLQTMEQNTNESFRQYAQRWRDVAAQVQPPLLENEITLLFVNTLKDDFYDRMLDHATKPFADMVMTGELIQAAIKSGRIKVGSEPQKHFKKRDNEVNMTSSYAPGYATGVIIGQSNQAVAPATSAQSSSKQETRNRGERKERPNFTPIPIRYEELFPKLVQQRLVVPRYIAPIQPPYPPWFNPNVKCDYHAGNPGHHIENCTAFKYVVEQLLKAGMLSFETSEKNSMPNHKGVNAVVEGDIEKVKESLSEVSSPLGWVWKKLVELGILESTNRTGKTADFCEFHEEDGHVIQECAEFRHLIQEMMNNRELVFFEKRCGHKFEDVCASDESPAWRGFTGPRPLVIKVGTKSVNDIAAAPAGLVIKTPVPFPYKDSKQVPWKYECGVSAPQEAEGNVNEVGNFTRSGRCYSTQPNDVPSKNQKGKAHADKADKNFDEEPVPEYHEPVKESEAEEFLKILKHSEFNVVEQLNKLPARISMLSLLLSSEPHRNTLLKLLNQTFVPKEVSVDMVDRLVGNIAMDNFISFSDEEIPAGTRGSHKALHITTRCKGHILPGVLIDNGSALNVLPLATLRKLPVDITHMKPYQNAVRAFDGTQRDVVGKITIPLLIGPTEYEVDFVVMDIKPTYSCLLGRPWIHAAGAVPSTLHQKLKFVIDGKLVTVRAEEDIVATIATDTPYVEMDEDAVECSFRSLELVSATFVEENKVIRRPRLSRCAKMQVRQTLGRGAQINRGFGKQLEGRLYPVFVKGKTDRFGLGYQPGRRERKAAIIKNQERRKARLTGEDPPWDVMTFPPICQSFVSGGLLDPEQMEKGGWPSYNPGQFRDFSETADGDKNGQMNLISCFKGLAINAVTEDDGENPYLGKIGPCPPGLKLNNWITEELPIVFKSNTELSDINGISDIVPDLQIDFEQNLSAEGFTDCEDEAGCDLPNDLLRMVESEEKQILPHKEELEIVNLGTEEERRETCRA</sequence>
<organism evidence="4 5">
    <name type="scientific">Hibiscus sabdariffa</name>
    <name type="common">roselle</name>
    <dbReference type="NCBI Taxonomy" id="183260"/>
    <lineage>
        <taxon>Eukaryota</taxon>
        <taxon>Viridiplantae</taxon>
        <taxon>Streptophyta</taxon>
        <taxon>Embryophyta</taxon>
        <taxon>Tracheophyta</taxon>
        <taxon>Spermatophyta</taxon>
        <taxon>Magnoliopsida</taxon>
        <taxon>eudicotyledons</taxon>
        <taxon>Gunneridae</taxon>
        <taxon>Pentapetalae</taxon>
        <taxon>rosids</taxon>
        <taxon>malvids</taxon>
        <taxon>Malvales</taxon>
        <taxon>Malvaceae</taxon>
        <taxon>Malvoideae</taxon>
        <taxon>Hibiscus</taxon>
    </lineage>
</organism>
<dbReference type="PANTHER" id="PTHR32108">
    <property type="entry name" value="DNA-DIRECTED RNA POLYMERASE SUBUNIT ALPHA"/>
    <property type="match status" value="1"/>
</dbReference>
<evidence type="ECO:0000259" key="3">
    <source>
        <dbReference type="Pfam" id="PF03732"/>
    </source>
</evidence>
<feature type="region of interest" description="Disordered" evidence="2">
    <location>
        <begin position="53"/>
        <end position="90"/>
    </location>
</feature>
<dbReference type="Proteomes" id="UP001396334">
    <property type="component" value="Unassembled WGS sequence"/>
</dbReference>
<keyword evidence="1" id="KW-0175">Coiled coil</keyword>
<name>A0ABR2SXD9_9ROSI</name>
<dbReference type="PANTHER" id="PTHR32108:SF9">
    <property type="entry name" value="REVERSE TRANSCRIPTASE RNASE H-LIKE DOMAIN-CONTAINING PROTEIN"/>
    <property type="match status" value="1"/>
</dbReference>
<feature type="region of interest" description="Disordered" evidence="2">
    <location>
        <begin position="660"/>
        <end position="699"/>
    </location>
</feature>
<evidence type="ECO:0000256" key="2">
    <source>
        <dbReference type="SAM" id="MobiDB-lite"/>
    </source>
</evidence>
<protein>
    <recommendedName>
        <fullName evidence="3">Retrotransposon gag domain-containing protein</fullName>
    </recommendedName>
</protein>
<feature type="domain" description="Retrotransposon gag" evidence="3">
    <location>
        <begin position="212"/>
        <end position="282"/>
    </location>
</feature>
<feature type="compositionally biased region" description="Polar residues" evidence="2">
    <location>
        <begin position="372"/>
        <end position="384"/>
    </location>
</feature>
<dbReference type="Gene3D" id="2.40.70.10">
    <property type="entry name" value="Acid Proteases"/>
    <property type="match status" value="1"/>
</dbReference>
<evidence type="ECO:0000313" key="4">
    <source>
        <dbReference type="EMBL" id="KAK9029893.1"/>
    </source>
</evidence>
<dbReference type="InterPro" id="IPR005162">
    <property type="entry name" value="Retrotrans_gag_dom"/>
</dbReference>
<feature type="coiled-coil region" evidence="1">
    <location>
        <begin position="120"/>
        <end position="147"/>
    </location>
</feature>
<dbReference type="InterPro" id="IPR021109">
    <property type="entry name" value="Peptidase_aspartic_dom_sf"/>
</dbReference>
<dbReference type="EMBL" id="JBBPBN010000010">
    <property type="protein sequence ID" value="KAK9029893.1"/>
    <property type="molecule type" value="Genomic_DNA"/>
</dbReference>
<keyword evidence="5" id="KW-1185">Reference proteome</keyword>
<feature type="region of interest" description="Disordered" evidence="2">
    <location>
        <begin position="372"/>
        <end position="398"/>
    </location>
</feature>
<gene>
    <name evidence="4" type="ORF">V6N11_031335</name>
</gene>
<evidence type="ECO:0000313" key="5">
    <source>
        <dbReference type="Proteomes" id="UP001396334"/>
    </source>
</evidence>
<feature type="coiled-coil region" evidence="1">
    <location>
        <begin position="7"/>
        <end position="38"/>
    </location>
</feature>
<feature type="compositionally biased region" description="Basic and acidic residues" evidence="2">
    <location>
        <begin position="385"/>
        <end position="397"/>
    </location>
</feature>
<feature type="compositionally biased region" description="Polar residues" evidence="2">
    <location>
        <begin position="660"/>
        <end position="673"/>
    </location>
</feature>
<dbReference type="CDD" id="cd00303">
    <property type="entry name" value="retropepsin_like"/>
    <property type="match status" value="1"/>
</dbReference>
<reference evidence="4 5" key="1">
    <citation type="journal article" date="2024" name="G3 (Bethesda)">
        <title>Genome assembly of Hibiscus sabdariffa L. provides insights into metabolisms of medicinal natural products.</title>
        <authorList>
            <person name="Kim T."/>
        </authorList>
    </citation>
    <scope>NUCLEOTIDE SEQUENCE [LARGE SCALE GENOMIC DNA]</scope>
    <source>
        <strain evidence="4">TK-2024</strain>
        <tissue evidence="4">Old leaves</tissue>
    </source>
</reference>
<proteinExistence type="predicted"/>
<comment type="caution">
    <text evidence="4">The sequence shown here is derived from an EMBL/GenBank/DDBJ whole genome shotgun (WGS) entry which is preliminary data.</text>
</comment>
<accession>A0ABR2SXD9</accession>